<dbReference type="eggNOG" id="KOG0594">
    <property type="taxonomic scope" value="Eukaryota"/>
</dbReference>
<dbReference type="InterPro" id="IPR050108">
    <property type="entry name" value="CDK"/>
</dbReference>
<dbReference type="OrthoDB" id="1732493at2759"/>
<dbReference type="InterPro" id="IPR000719">
    <property type="entry name" value="Prot_kinase_dom"/>
</dbReference>
<protein>
    <recommendedName>
        <fullName evidence="4">Protein kinase domain-containing protein</fullName>
    </recommendedName>
</protein>
<feature type="non-terminal residue" evidence="5">
    <location>
        <position position="1"/>
    </location>
</feature>
<comment type="similarity">
    <text evidence="1">Belongs to the protein kinase superfamily. CMGC Ser/Thr protein kinase family. CDC2/CDKX subfamily.</text>
</comment>
<dbReference type="AlphaFoldDB" id="A0A0L0FGJ5"/>
<feature type="domain" description="Protein kinase" evidence="4">
    <location>
        <begin position="1"/>
        <end position="124"/>
    </location>
</feature>
<dbReference type="Gene3D" id="3.30.200.20">
    <property type="entry name" value="Phosphorylase Kinase, domain 1"/>
    <property type="match status" value="1"/>
</dbReference>
<keyword evidence="2" id="KW-0547">Nucleotide-binding</keyword>
<sequence>EVCALKEISLDEEEGAPCTAIREASLLRELKHANIIILHDIIHTPKTLTFVFEYLNMDLKNYLDMAGGYIDMRNVPILFIQLLRGLAFCHKKRILHRDLKPQNLLIRTYGKLSTVYVTPHSRNS</sequence>
<keyword evidence="6" id="KW-1185">Reference proteome</keyword>
<evidence type="ECO:0000313" key="5">
    <source>
        <dbReference type="EMBL" id="KNC75158.1"/>
    </source>
</evidence>
<dbReference type="PANTHER" id="PTHR24056:SF246">
    <property type="entry name" value="ECDYSONE-INDUCED PROTEIN 63E, ISOFORM N"/>
    <property type="match status" value="1"/>
</dbReference>
<dbReference type="GO" id="GO:0005737">
    <property type="term" value="C:cytoplasm"/>
    <property type="evidence" value="ECO:0007669"/>
    <property type="project" value="TreeGrafter"/>
</dbReference>
<evidence type="ECO:0000313" key="6">
    <source>
        <dbReference type="Proteomes" id="UP000054560"/>
    </source>
</evidence>
<evidence type="ECO:0000259" key="4">
    <source>
        <dbReference type="PROSITE" id="PS50011"/>
    </source>
</evidence>
<dbReference type="STRING" id="667725.A0A0L0FGJ5"/>
<dbReference type="PANTHER" id="PTHR24056">
    <property type="entry name" value="CELL DIVISION PROTEIN KINASE"/>
    <property type="match status" value="1"/>
</dbReference>
<dbReference type="InterPro" id="IPR008271">
    <property type="entry name" value="Ser/Thr_kinase_AS"/>
</dbReference>
<dbReference type="GeneID" id="25912814"/>
<keyword evidence="3" id="KW-0067">ATP-binding</keyword>
<dbReference type="GO" id="GO:0004693">
    <property type="term" value="F:cyclin-dependent protein serine/threonine kinase activity"/>
    <property type="evidence" value="ECO:0007669"/>
    <property type="project" value="TreeGrafter"/>
</dbReference>
<organism evidence="5 6">
    <name type="scientific">Sphaeroforma arctica JP610</name>
    <dbReference type="NCBI Taxonomy" id="667725"/>
    <lineage>
        <taxon>Eukaryota</taxon>
        <taxon>Ichthyosporea</taxon>
        <taxon>Ichthyophonida</taxon>
        <taxon>Sphaeroforma</taxon>
    </lineage>
</organism>
<evidence type="ECO:0000256" key="1">
    <source>
        <dbReference type="ARBA" id="ARBA00006485"/>
    </source>
</evidence>
<evidence type="ECO:0000256" key="3">
    <source>
        <dbReference type="ARBA" id="ARBA00022840"/>
    </source>
</evidence>
<dbReference type="PROSITE" id="PS00108">
    <property type="entry name" value="PROTEIN_KINASE_ST"/>
    <property type="match status" value="1"/>
</dbReference>
<dbReference type="GO" id="GO:0005634">
    <property type="term" value="C:nucleus"/>
    <property type="evidence" value="ECO:0007669"/>
    <property type="project" value="TreeGrafter"/>
</dbReference>
<name>A0A0L0FGJ5_9EUKA</name>
<dbReference type="Pfam" id="PF00069">
    <property type="entry name" value="Pkinase"/>
    <property type="match status" value="1"/>
</dbReference>
<accession>A0A0L0FGJ5</accession>
<gene>
    <name evidence="5" type="ORF">SARC_12310</name>
</gene>
<dbReference type="SUPFAM" id="SSF56112">
    <property type="entry name" value="Protein kinase-like (PK-like)"/>
    <property type="match status" value="1"/>
</dbReference>
<proteinExistence type="inferred from homology"/>
<dbReference type="PROSITE" id="PS50011">
    <property type="entry name" value="PROTEIN_KINASE_DOM"/>
    <property type="match status" value="1"/>
</dbReference>
<dbReference type="SMART" id="SM00220">
    <property type="entry name" value="S_TKc"/>
    <property type="match status" value="1"/>
</dbReference>
<evidence type="ECO:0000256" key="2">
    <source>
        <dbReference type="ARBA" id="ARBA00022741"/>
    </source>
</evidence>
<dbReference type="RefSeq" id="XP_014149060.1">
    <property type="nucleotide sequence ID" value="XM_014293585.1"/>
</dbReference>
<dbReference type="Proteomes" id="UP000054560">
    <property type="component" value="Unassembled WGS sequence"/>
</dbReference>
<dbReference type="EMBL" id="KQ243810">
    <property type="protein sequence ID" value="KNC75158.1"/>
    <property type="molecule type" value="Genomic_DNA"/>
</dbReference>
<dbReference type="GO" id="GO:0005524">
    <property type="term" value="F:ATP binding"/>
    <property type="evidence" value="ECO:0007669"/>
    <property type="project" value="UniProtKB-KW"/>
</dbReference>
<dbReference type="InterPro" id="IPR011009">
    <property type="entry name" value="Kinase-like_dom_sf"/>
</dbReference>
<reference evidence="5 6" key="1">
    <citation type="submission" date="2011-02" db="EMBL/GenBank/DDBJ databases">
        <title>The Genome Sequence of Sphaeroforma arctica JP610.</title>
        <authorList>
            <consortium name="The Broad Institute Genome Sequencing Platform"/>
            <person name="Russ C."/>
            <person name="Cuomo C."/>
            <person name="Young S.K."/>
            <person name="Zeng Q."/>
            <person name="Gargeya S."/>
            <person name="Alvarado L."/>
            <person name="Berlin A."/>
            <person name="Chapman S.B."/>
            <person name="Chen Z."/>
            <person name="Freedman E."/>
            <person name="Gellesch M."/>
            <person name="Goldberg J."/>
            <person name="Griggs A."/>
            <person name="Gujja S."/>
            <person name="Heilman E."/>
            <person name="Heiman D."/>
            <person name="Howarth C."/>
            <person name="Mehta T."/>
            <person name="Neiman D."/>
            <person name="Pearson M."/>
            <person name="Roberts A."/>
            <person name="Saif S."/>
            <person name="Shea T."/>
            <person name="Shenoy N."/>
            <person name="Sisk P."/>
            <person name="Stolte C."/>
            <person name="Sykes S."/>
            <person name="White J."/>
            <person name="Yandava C."/>
            <person name="Burger G."/>
            <person name="Gray M.W."/>
            <person name="Holland P.W.H."/>
            <person name="King N."/>
            <person name="Lang F.B.F."/>
            <person name="Roger A.J."/>
            <person name="Ruiz-Trillo I."/>
            <person name="Haas B."/>
            <person name="Nusbaum C."/>
            <person name="Birren B."/>
        </authorList>
    </citation>
    <scope>NUCLEOTIDE SEQUENCE [LARGE SCALE GENOMIC DNA]</scope>
    <source>
        <strain evidence="5 6">JP610</strain>
    </source>
</reference>
<dbReference type="Gene3D" id="1.10.510.10">
    <property type="entry name" value="Transferase(Phosphotransferase) domain 1"/>
    <property type="match status" value="1"/>
</dbReference>